<evidence type="ECO:0000313" key="1">
    <source>
        <dbReference type="EMBL" id="MCA9387341.1"/>
    </source>
</evidence>
<reference evidence="1" key="2">
    <citation type="journal article" date="2021" name="Microbiome">
        <title>Successional dynamics and alternative stable states in a saline activated sludge microbial community over 9 years.</title>
        <authorList>
            <person name="Wang Y."/>
            <person name="Ye J."/>
            <person name="Ju F."/>
            <person name="Liu L."/>
            <person name="Boyd J.A."/>
            <person name="Deng Y."/>
            <person name="Parks D.H."/>
            <person name="Jiang X."/>
            <person name="Yin X."/>
            <person name="Woodcroft B.J."/>
            <person name="Tyson G.W."/>
            <person name="Hugenholtz P."/>
            <person name="Polz M.F."/>
            <person name="Zhang T."/>
        </authorList>
    </citation>
    <scope>NUCLEOTIDE SEQUENCE</scope>
    <source>
        <strain evidence="1">HKST-UBA09</strain>
    </source>
</reference>
<dbReference type="EMBL" id="JAGQLF010000092">
    <property type="protein sequence ID" value="MCA9387341.1"/>
    <property type="molecule type" value="Genomic_DNA"/>
</dbReference>
<accession>A0A955RLR1</accession>
<comment type="caution">
    <text evidence="1">The sequence shown here is derived from an EMBL/GenBank/DDBJ whole genome shotgun (WGS) entry which is preliminary data.</text>
</comment>
<protein>
    <submittedName>
        <fullName evidence="1">Uncharacterized protein</fullName>
    </submittedName>
</protein>
<feature type="non-terminal residue" evidence="1">
    <location>
        <position position="99"/>
    </location>
</feature>
<evidence type="ECO:0000313" key="2">
    <source>
        <dbReference type="Proteomes" id="UP000714915"/>
    </source>
</evidence>
<organism evidence="1 2">
    <name type="scientific">Candidatus Dojkabacteria bacterium</name>
    <dbReference type="NCBI Taxonomy" id="2099670"/>
    <lineage>
        <taxon>Bacteria</taxon>
        <taxon>Candidatus Dojkabacteria</taxon>
    </lineage>
</organism>
<name>A0A955RLR1_9BACT</name>
<dbReference type="Proteomes" id="UP000714915">
    <property type="component" value="Unassembled WGS sequence"/>
</dbReference>
<gene>
    <name evidence="1" type="ORF">KC669_04880</name>
</gene>
<sequence length="99" mass="11856">MGTNIYARKIPTQQELQSISQIVLEGNLFAAKQQLNQYAQIHIGKRSAGWKFLFNHNNWKYYESIQELKDWTKTAQLETEYGQSLTWEEFWEDVEIRQQ</sequence>
<dbReference type="AlphaFoldDB" id="A0A955RLR1"/>
<reference evidence="1" key="1">
    <citation type="submission" date="2020-04" db="EMBL/GenBank/DDBJ databases">
        <authorList>
            <person name="Zhang T."/>
        </authorList>
    </citation>
    <scope>NUCLEOTIDE SEQUENCE</scope>
    <source>
        <strain evidence="1">HKST-UBA09</strain>
    </source>
</reference>
<proteinExistence type="predicted"/>